<reference evidence="2 3" key="1">
    <citation type="submission" date="2021-01" db="EMBL/GenBank/DDBJ databases">
        <title>Whole genome shotgun sequence of Microbispora siamensis NBRC 104113.</title>
        <authorList>
            <person name="Komaki H."/>
            <person name="Tamura T."/>
        </authorList>
    </citation>
    <scope>NUCLEOTIDE SEQUENCE [LARGE SCALE GENOMIC DNA]</scope>
    <source>
        <strain evidence="2 3">NBRC 104113</strain>
    </source>
</reference>
<dbReference type="Proteomes" id="UP000660454">
    <property type="component" value="Unassembled WGS sequence"/>
</dbReference>
<evidence type="ECO:0000256" key="1">
    <source>
        <dbReference type="SAM" id="MobiDB-lite"/>
    </source>
</evidence>
<protein>
    <submittedName>
        <fullName evidence="2">Uncharacterized protein</fullName>
    </submittedName>
</protein>
<gene>
    <name evidence="2" type="ORF">Msi02_37480</name>
</gene>
<sequence>MGFLTGILSCGQGRADAPYGVAASGRRGGALRGAPATTCHDVGGRVEIGPADAGHAGNAPSERDRSDSDRIESVIALK</sequence>
<accession>A0ABQ4GNC3</accession>
<keyword evidence="3" id="KW-1185">Reference proteome</keyword>
<dbReference type="EMBL" id="BOOF01000019">
    <property type="protein sequence ID" value="GIH62931.1"/>
    <property type="molecule type" value="Genomic_DNA"/>
</dbReference>
<proteinExistence type="predicted"/>
<organism evidence="2 3">
    <name type="scientific">Microbispora siamensis</name>
    <dbReference type="NCBI Taxonomy" id="564413"/>
    <lineage>
        <taxon>Bacteria</taxon>
        <taxon>Bacillati</taxon>
        <taxon>Actinomycetota</taxon>
        <taxon>Actinomycetes</taxon>
        <taxon>Streptosporangiales</taxon>
        <taxon>Streptosporangiaceae</taxon>
        <taxon>Microbispora</taxon>
    </lineage>
</organism>
<feature type="compositionally biased region" description="Basic and acidic residues" evidence="1">
    <location>
        <begin position="61"/>
        <end position="72"/>
    </location>
</feature>
<comment type="caution">
    <text evidence="2">The sequence shown here is derived from an EMBL/GenBank/DDBJ whole genome shotgun (WGS) entry which is preliminary data.</text>
</comment>
<evidence type="ECO:0000313" key="2">
    <source>
        <dbReference type="EMBL" id="GIH62931.1"/>
    </source>
</evidence>
<feature type="region of interest" description="Disordered" evidence="1">
    <location>
        <begin position="46"/>
        <end position="78"/>
    </location>
</feature>
<name>A0ABQ4GNC3_9ACTN</name>
<evidence type="ECO:0000313" key="3">
    <source>
        <dbReference type="Proteomes" id="UP000660454"/>
    </source>
</evidence>